<name>A0AAD8V6M5_9PEZI</name>
<sequence>MARNTPHLCVCHSSFGGFPFSPNPTSCVSRVRTICEKREGRNREAFCQDSTTALLLCNRQEYTTGLGRTGPTEVPAKPTSLTTSRTNGPNIPPRFNITEDHRHDAQPDLATLPGHVPHLIPSISLDCRACMEWRERKEQIKNRWKIHASRAT</sequence>
<dbReference type="EMBL" id="JAHLJV010000020">
    <property type="protein sequence ID" value="KAK1594468.1"/>
    <property type="molecule type" value="Genomic_DNA"/>
</dbReference>
<accession>A0AAD8V6M5</accession>
<reference evidence="2" key="1">
    <citation type="submission" date="2021-06" db="EMBL/GenBank/DDBJ databases">
        <title>Comparative genomics, transcriptomics and evolutionary studies reveal genomic signatures of adaptation to plant cell wall in hemibiotrophic fungi.</title>
        <authorList>
            <consortium name="DOE Joint Genome Institute"/>
            <person name="Baroncelli R."/>
            <person name="Diaz J.F."/>
            <person name="Benocci T."/>
            <person name="Peng M."/>
            <person name="Battaglia E."/>
            <person name="Haridas S."/>
            <person name="Andreopoulos W."/>
            <person name="Labutti K."/>
            <person name="Pangilinan J."/>
            <person name="Floch G.L."/>
            <person name="Makela M.R."/>
            <person name="Henrissat B."/>
            <person name="Grigoriev I.V."/>
            <person name="Crouch J.A."/>
            <person name="De Vries R.P."/>
            <person name="Sukno S.A."/>
            <person name="Thon M.R."/>
        </authorList>
    </citation>
    <scope>NUCLEOTIDE SEQUENCE</scope>
    <source>
        <strain evidence="2">CBS 125086</strain>
    </source>
</reference>
<dbReference type="GeneID" id="85441745"/>
<gene>
    <name evidence="2" type="ORF">LY79DRAFT_549829</name>
</gene>
<keyword evidence="3" id="KW-1185">Reference proteome</keyword>
<feature type="region of interest" description="Disordered" evidence="1">
    <location>
        <begin position="67"/>
        <end position="90"/>
    </location>
</feature>
<comment type="caution">
    <text evidence="2">The sequence shown here is derived from an EMBL/GenBank/DDBJ whole genome shotgun (WGS) entry which is preliminary data.</text>
</comment>
<dbReference type="Proteomes" id="UP001230504">
    <property type="component" value="Unassembled WGS sequence"/>
</dbReference>
<evidence type="ECO:0000313" key="3">
    <source>
        <dbReference type="Proteomes" id="UP001230504"/>
    </source>
</evidence>
<protein>
    <submittedName>
        <fullName evidence="2">Uncharacterized protein</fullName>
    </submittedName>
</protein>
<dbReference type="RefSeq" id="XP_060415651.1">
    <property type="nucleotide sequence ID" value="XM_060557505.1"/>
</dbReference>
<evidence type="ECO:0000313" key="2">
    <source>
        <dbReference type="EMBL" id="KAK1594468.1"/>
    </source>
</evidence>
<proteinExistence type="predicted"/>
<feature type="compositionally biased region" description="Polar residues" evidence="1">
    <location>
        <begin position="79"/>
        <end position="89"/>
    </location>
</feature>
<evidence type="ECO:0000256" key="1">
    <source>
        <dbReference type="SAM" id="MobiDB-lite"/>
    </source>
</evidence>
<dbReference type="AlphaFoldDB" id="A0AAD8V6M5"/>
<organism evidence="2 3">
    <name type="scientific">Colletotrichum navitas</name>
    <dbReference type="NCBI Taxonomy" id="681940"/>
    <lineage>
        <taxon>Eukaryota</taxon>
        <taxon>Fungi</taxon>
        <taxon>Dikarya</taxon>
        <taxon>Ascomycota</taxon>
        <taxon>Pezizomycotina</taxon>
        <taxon>Sordariomycetes</taxon>
        <taxon>Hypocreomycetidae</taxon>
        <taxon>Glomerellales</taxon>
        <taxon>Glomerellaceae</taxon>
        <taxon>Colletotrichum</taxon>
        <taxon>Colletotrichum graminicola species complex</taxon>
    </lineage>
</organism>